<dbReference type="EMBL" id="LAZR01002108">
    <property type="protein sequence ID" value="KKN34404.1"/>
    <property type="molecule type" value="Genomic_DNA"/>
</dbReference>
<organism evidence="1">
    <name type="scientific">marine sediment metagenome</name>
    <dbReference type="NCBI Taxonomy" id="412755"/>
    <lineage>
        <taxon>unclassified sequences</taxon>
        <taxon>metagenomes</taxon>
        <taxon>ecological metagenomes</taxon>
    </lineage>
</organism>
<reference evidence="1" key="1">
    <citation type="journal article" date="2015" name="Nature">
        <title>Complex archaea that bridge the gap between prokaryotes and eukaryotes.</title>
        <authorList>
            <person name="Spang A."/>
            <person name="Saw J.H."/>
            <person name="Jorgensen S.L."/>
            <person name="Zaremba-Niedzwiedzka K."/>
            <person name="Martijn J."/>
            <person name="Lind A.E."/>
            <person name="van Eijk R."/>
            <person name="Schleper C."/>
            <person name="Guy L."/>
            <person name="Ettema T.J."/>
        </authorList>
    </citation>
    <scope>NUCLEOTIDE SEQUENCE</scope>
</reference>
<evidence type="ECO:0000313" key="1">
    <source>
        <dbReference type="EMBL" id="KKN34404.1"/>
    </source>
</evidence>
<name>A0A0F9PW08_9ZZZZ</name>
<protein>
    <submittedName>
        <fullName evidence="1">Uncharacterized protein</fullName>
    </submittedName>
</protein>
<accession>A0A0F9PW08</accession>
<sequence length="73" mass="8987">MTRGILYSELRHLMVQDPATHYWNLSVEFWSWMEENNIYPKEQEFTVENSHNQFGLSFETDEEIMAVKLRWFR</sequence>
<proteinExistence type="predicted"/>
<comment type="caution">
    <text evidence="1">The sequence shown here is derived from an EMBL/GenBank/DDBJ whole genome shotgun (WGS) entry which is preliminary data.</text>
</comment>
<dbReference type="AlphaFoldDB" id="A0A0F9PW08"/>
<gene>
    <name evidence="1" type="ORF">LCGC14_0794070</name>
</gene>